<gene>
    <name evidence="1" type="ORF">CEPIT_LOCUS2904</name>
</gene>
<protein>
    <submittedName>
        <fullName evidence="1">Uncharacterized protein</fullName>
    </submittedName>
</protein>
<accession>A0AAV0C9R5</accession>
<sequence>MADQPRPEFDILDSEGLEYHRWVSDVETTFVTKDYSTTLLDPENCKDNAPSKKMKAAALMFLRRHIDPSLRWEYLQLKTPKELWDALQGRFGNIHDTLLPELTVQWNEIRLVDYKKVNDFNKDMLRLKARLNFCQKIITEGEMIEKTLSTFPTSALILANQYRLEYNNKRITTYNQLIVQLQVAERHNEVLLNYNARPIGTKKIPEAHYGKMSSGKNPNVRGKDVPILTPMDKIPNVGEVVAIVVVVAVVAWPEEDLPKYGEDMWVLALVVKEVRHPQKLRSNGKELVMNLVSDAELLDIGSRIAKLAIKSQPHTRSTESLRNRNLIVLLKKKMRLMPTSLLLTLVERKTPLNQLMHRTLIKSL</sequence>
<proteinExistence type="predicted"/>
<dbReference type="AlphaFoldDB" id="A0AAV0C9R5"/>
<keyword evidence="2" id="KW-1185">Reference proteome</keyword>
<name>A0AAV0C9R5_9ASTE</name>
<dbReference type="EMBL" id="CAMAPF010000015">
    <property type="protein sequence ID" value="CAH9068885.1"/>
    <property type="molecule type" value="Genomic_DNA"/>
</dbReference>
<dbReference type="PANTHER" id="PTHR33325">
    <property type="entry name" value="ZINC FINGER, CCHC-TYPE-RELATED"/>
    <property type="match status" value="1"/>
</dbReference>
<dbReference type="PANTHER" id="PTHR33325:SF11">
    <property type="entry name" value="COLD SHOCK DOMAIN-CONTAINING PROTEIN 4-LIKE"/>
    <property type="match status" value="1"/>
</dbReference>
<evidence type="ECO:0000313" key="1">
    <source>
        <dbReference type="EMBL" id="CAH9068885.1"/>
    </source>
</evidence>
<dbReference type="Proteomes" id="UP001152523">
    <property type="component" value="Unassembled WGS sequence"/>
</dbReference>
<reference evidence="1" key="1">
    <citation type="submission" date="2022-07" db="EMBL/GenBank/DDBJ databases">
        <authorList>
            <person name="Macas J."/>
            <person name="Novak P."/>
            <person name="Neumann P."/>
        </authorList>
    </citation>
    <scope>NUCLEOTIDE SEQUENCE</scope>
</reference>
<comment type="caution">
    <text evidence="1">The sequence shown here is derived from an EMBL/GenBank/DDBJ whole genome shotgun (WGS) entry which is preliminary data.</text>
</comment>
<organism evidence="1 2">
    <name type="scientific">Cuscuta epithymum</name>
    <dbReference type="NCBI Taxonomy" id="186058"/>
    <lineage>
        <taxon>Eukaryota</taxon>
        <taxon>Viridiplantae</taxon>
        <taxon>Streptophyta</taxon>
        <taxon>Embryophyta</taxon>
        <taxon>Tracheophyta</taxon>
        <taxon>Spermatophyta</taxon>
        <taxon>Magnoliopsida</taxon>
        <taxon>eudicotyledons</taxon>
        <taxon>Gunneridae</taxon>
        <taxon>Pentapetalae</taxon>
        <taxon>asterids</taxon>
        <taxon>lamiids</taxon>
        <taxon>Solanales</taxon>
        <taxon>Convolvulaceae</taxon>
        <taxon>Cuscuteae</taxon>
        <taxon>Cuscuta</taxon>
        <taxon>Cuscuta subgen. Cuscuta</taxon>
    </lineage>
</organism>
<evidence type="ECO:0000313" key="2">
    <source>
        <dbReference type="Proteomes" id="UP001152523"/>
    </source>
</evidence>